<dbReference type="RefSeq" id="WP_277444038.1">
    <property type="nucleotide sequence ID" value="NZ_JAKOAV010000017.1"/>
</dbReference>
<protein>
    <recommendedName>
        <fullName evidence="12">Protein-export membrane protein SecF</fullName>
    </recommendedName>
</protein>
<dbReference type="PANTHER" id="PTHR30081:SF8">
    <property type="entry name" value="PROTEIN TRANSLOCASE SUBUNIT SECF"/>
    <property type="match status" value="1"/>
</dbReference>
<dbReference type="Proteomes" id="UP001154312">
    <property type="component" value="Unassembled WGS sequence"/>
</dbReference>
<keyword evidence="4 12" id="KW-0812">Transmembrane</keyword>
<dbReference type="SUPFAM" id="SSF82866">
    <property type="entry name" value="Multidrug efflux transporter AcrB transmembrane domain"/>
    <property type="match status" value="1"/>
</dbReference>
<evidence type="ECO:0000256" key="10">
    <source>
        <dbReference type="ARBA" id="ARBA00060856"/>
    </source>
</evidence>
<comment type="subunit">
    <text evidence="12">Forms a complex with SecD. Part of the essential Sec protein translocation apparatus which comprises SecA, SecYEG and auxiliary proteins SecDF. Other proteins may also be involved.</text>
</comment>
<dbReference type="GO" id="GO:0043952">
    <property type="term" value="P:protein transport by the Sec complex"/>
    <property type="evidence" value="ECO:0007669"/>
    <property type="project" value="UniProtKB-UniRule"/>
</dbReference>
<dbReference type="InterPro" id="IPR005665">
    <property type="entry name" value="SecF_bac"/>
</dbReference>
<evidence type="ECO:0000259" key="13">
    <source>
        <dbReference type="Pfam" id="PF02355"/>
    </source>
</evidence>
<evidence type="ECO:0000256" key="5">
    <source>
        <dbReference type="ARBA" id="ARBA00022927"/>
    </source>
</evidence>
<dbReference type="InterPro" id="IPR022813">
    <property type="entry name" value="SecD/SecF_arch_bac"/>
</dbReference>
<dbReference type="InterPro" id="IPR055344">
    <property type="entry name" value="SecD_SecF_C_bact"/>
</dbReference>
<name>A0A9X4JW69_9FIRM</name>
<dbReference type="NCBIfam" id="TIGR00916">
    <property type="entry name" value="2A0604s01"/>
    <property type="match status" value="1"/>
</dbReference>
<dbReference type="Gene3D" id="3.30.70.2040">
    <property type="match status" value="1"/>
</dbReference>
<dbReference type="Pfam" id="PF07549">
    <property type="entry name" value="Sec_GG"/>
    <property type="match status" value="1"/>
</dbReference>
<proteinExistence type="inferred from homology"/>
<accession>A0A9X4JW69</accession>
<evidence type="ECO:0000256" key="7">
    <source>
        <dbReference type="ARBA" id="ARBA00023010"/>
    </source>
</evidence>
<dbReference type="PRINTS" id="PR01755">
    <property type="entry name" value="SECFTRNLCASE"/>
</dbReference>
<keyword evidence="5 12" id="KW-0653">Protein transport</keyword>
<feature type="transmembrane region" description="Helical" evidence="12">
    <location>
        <begin position="154"/>
        <end position="177"/>
    </location>
</feature>
<keyword evidence="3 12" id="KW-1003">Cell membrane</keyword>
<keyword evidence="8 12" id="KW-0472">Membrane</keyword>
<sequence length="298" mass="33246">MLRDKKPFHFIKLRKIWYVISILVIVPGIISLFSQGLNLGIDFRGGSLLDLRFNQPTEVEQVRGVLADFGLEGASIQRSGETDFLIRTRELTEDENLTIVQNLDQKLGGVTVQRNERVGPVIGQELLRKALLALGVASILMVVYIAWRFEFKQGIAAIIALLHDTLVILGIFSIFQIEVDSTFVAAVLTIIGYSINDTIVIFDRIRENMHNRKKGEVLEDIINNSLWQTLARSINTVLTVILVLVALFLLGGATIHNMVLALLIGVSSGAYSSIFNASPLWYDFKKVEERSKPRGARA</sequence>
<evidence type="ECO:0000256" key="8">
    <source>
        <dbReference type="ARBA" id="ARBA00023136"/>
    </source>
</evidence>
<keyword evidence="7 12" id="KW-0811">Translocation</keyword>
<dbReference type="InterPro" id="IPR022645">
    <property type="entry name" value="SecD/SecF_bac"/>
</dbReference>
<feature type="transmembrane region" description="Helical" evidence="12">
    <location>
        <begin position="16"/>
        <end position="34"/>
    </location>
</feature>
<feature type="transmembrane region" description="Helical" evidence="12">
    <location>
        <begin position="183"/>
        <end position="202"/>
    </location>
</feature>
<evidence type="ECO:0000256" key="4">
    <source>
        <dbReference type="ARBA" id="ARBA00022692"/>
    </source>
</evidence>
<evidence type="ECO:0000256" key="9">
    <source>
        <dbReference type="ARBA" id="ARBA00059018"/>
    </source>
</evidence>
<comment type="subcellular location">
    <subcellularLocation>
        <location evidence="1 12">Cell membrane</location>
        <topology evidence="1 12">Multi-pass membrane protein</topology>
    </subcellularLocation>
</comment>
<feature type="transmembrane region" description="Helical" evidence="12">
    <location>
        <begin position="234"/>
        <end position="253"/>
    </location>
</feature>
<dbReference type="AlphaFoldDB" id="A0A9X4JW69"/>
<dbReference type="Pfam" id="PF02355">
    <property type="entry name" value="SecD_SecF_C"/>
    <property type="match status" value="1"/>
</dbReference>
<feature type="transmembrane region" description="Helical" evidence="12">
    <location>
        <begin position="259"/>
        <end position="282"/>
    </location>
</feature>
<gene>
    <name evidence="12 14" type="primary">secF</name>
    <name evidence="14" type="ORF">L7E55_09990</name>
</gene>
<dbReference type="GO" id="GO:0005886">
    <property type="term" value="C:plasma membrane"/>
    <property type="evidence" value="ECO:0007669"/>
    <property type="project" value="UniProtKB-SubCell"/>
</dbReference>
<comment type="similarity">
    <text evidence="11">In the N-terminal section; belongs to the SecD/SecF family. SecD subfamily.</text>
</comment>
<keyword evidence="2 12" id="KW-0813">Transport</keyword>
<evidence type="ECO:0000256" key="3">
    <source>
        <dbReference type="ARBA" id="ARBA00022475"/>
    </source>
</evidence>
<evidence type="ECO:0000256" key="2">
    <source>
        <dbReference type="ARBA" id="ARBA00022448"/>
    </source>
</evidence>
<organism evidence="14 15">
    <name type="scientific">Pelotomaculum isophthalicicum JI</name>
    <dbReference type="NCBI Taxonomy" id="947010"/>
    <lineage>
        <taxon>Bacteria</taxon>
        <taxon>Bacillati</taxon>
        <taxon>Bacillota</taxon>
        <taxon>Clostridia</taxon>
        <taxon>Eubacteriales</taxon>
        <taxon>Desulfotomaculaceae</taxon>
        <taxon>Pelotomaculum</taxon>
    </lineage>
</organism>
<dbReference type="GO" id="GO:0065002">
    <property type="term" value="P:intracellular protein transmembrane transport"/>
    <property type="evidence" value="ECO:0007669"/>
    <property type="project" value="UniProtKB-UniRule"/>
</dbReference>
<comment type="function">
    <text evidence="9 12">Part of the Sec protein translocase complex. Interacts with the SecYEG preprotein conducting channel. SecDF uses the proton motive force (PMF) to complete protein translocation after the ATP-dependent function of SecA.</text>
</comment>
<feature type="transmembrane region" description="Helical" evidence="12">
    <location>
        <begin position="130"/>
        <end position="147"/>
    </location>
</feature>
<evidence type="ECO:0000313" key="14">
    <source>
        <dbReference type="EMBL" id="MDF9408682.1"/>
    </source>
</evidence>
<evidence type="ECO:0000256" key="11">
    <source>
        <dbReference type="ARBA" id="ARBA00061053"/>
    </source>
</evidence>
<evidence type="ECO:0000256" key="6">
    <source>
        <dbReference type="ARBA" id="ARBA00022989"/>
    </source>
</evidence>
<dbReference type="HAMAP" id="MF_01464_B">
    <property type="entry name" value="SecF_B"/>
    <property type="match status" value="1"/>
</dbReference>
<dbReference type="NCBIfam" id="TIGR00966">
    <property type="entry name" value="transloc_SecF"/>
    <property type="match status" value="1"/>
</dbReference>
<dbReference type="FunFam" id="1.20.1640.10:FF:000024">
    <property type="entry name" value="Multifunctional fusion protein"/>
    <property type="match status" value="1"/>
</dbReference>
<keyword evidence="15" id="KW-1185">Reference proteome</keyword>
<reference evidence="14" key="1">
    <citation type="submission" date="2022-02" db="EMBL/GenBank/DDBJ databases">
        <authorList>
            <person name="Leng L."/>
        </authorList>
    </citation>
    <scope>NUCLEOTIDE SEQUENCE</scope>
    <source>
        <strain evidence="14">JI</strain>
    </source>
</reference>
<evidence type="ECO:0000256" key="1">
    <source>
        <dbReference type="ARBA" id="ARBA00004651"/>
    </source>
</evidence>
<dbReference type="Gene3D" id="1.20.1640.10">
    <property type="entry name" value="Multidrug efflux transporter AcrB transmembrane domain"/>
    <property type="match status" value="1"/>
</dbReference>
<comment type="similarity">
    <text evidence="10">In the C-terminal section; belongs to the SecD/SecF family. SecF subfamily.</text>
</comment>
<comment type="similarity">
    <text evidence="12">Belongs to the SecD/SecF family. SecF subfamily.</text>
</comment>
<dbReference type="PANTHER" id="PTHR30081">
    <property type="entry name" value="PROTEIN-EXPORT MEMBRANE PROTEIN SEC"/>
    <property type="match status" value="1"/>
</dbReference>
<dbReference type="GO" id="GO:0015450">
    <property type="term" value="F:protein-transporting ATPase activity"/>
    <property type="evidence" value="ECO:0007669"/>
    <property type="project" value="InterPro"/>
</dbReference>
<dbReference type="InterPro" id="IPR022646">
    <property type="entry name" value="SecD/SecF_CS"/>
</dbReference>
<keyword evidence="6 12" id="KW-1133">Transmembrane helix</keyword>
<dbReference type="EMBL" id="JAKOAV010000017">
    <property type="protein sequence ID" value="MDF9408682.1"/>
    <property type="molecule type" value="Genomic_DNA"/>
</dbReference>
<dbReference type="GO" id="GO:0006605">
    <property type="term" value="P:protein targeting"/>
    <property type="evidence" value="ECO:0007669"/>
    <property type="project" value="UniProtKB-UniRule"/>
</dbReference>
<comment type="caution">
    <text evidence="14">The sequence shown here is derived from an EMBL/GenBank/DDBJ whole genome shotgun (WGS) entry which is preliminary data.</text>
</comment>
<evidence type="ECO:0000256" key="12">
    <source>
        <dbReference type="HAMAP-Rule" id="MF_01464"/>
    </source>
</evidence>
<feature type="domain" description="Protein export membrane protein SecD/SecF C-terminal" evidence="13">
    <location>
        <begin position="110"/>
        <end position="286"/>
    </location>
</feature>
<evidence type="ECO:0000313" key="15">
    <source>
        <dbReference type="Proteomes" id="UP001154312"/>
    </source>
</evidence>
<dbReference type="InterPro" id="IPR048634">
    <property type="entry name" value="SecD_SecF_C"/>
</dbReference>